<reference evidence="9" key="1">
    <citation type="journal article" date="2019" name="Int. J. Syst. Evol. Microbiol.">
        <title>The Global Catalogue of Microorganisms (GCM) 10K type strain sequencing project: providing services to taxonomists for standard genome sequencing and annotation.</title>
        <authorList>
            <consortium name="The Broad Institute Genomics Platform"/>
            <consortium name="The Broad Institute Genome Sequencing Center for Infectious Disease"/>
            <person name="Wu L."/>
            <person name="Ma J."/>
        </authorList>
    </citation>
    <scope>NUCLEOTIDE SEQUENCE [LARGE SCALE GENOMIC DNA]</scope>
    <source>
        <strain evidence="9">KCTC 42984</strain>
    </source>
</reference>
<dbReference type="SUPFAM" id="SSF51905">
    <property type="entry name" value="FAD/NAD(P)-binding domain"/>
    <property type="match status" value="1"/>
</dbReference>
<comment type="cofactor">
    <cofactor evidence="1">
        <name>FAD</name>
        <dbReference type="ChEBI" id="CHEBI:57692"/>
    </cofactor>
</comment>
<keyword evidence="3 5" id="KW-0285">Flavoprotein</keyword>
<dbReference type="InterPro" id="IPR007867">
    <property type="entry name" value="GMC_OxRtase_C"/>
</dbReference>
<dbReference type="PROSITE" id="PS00623">
    <property type="entry name" value="GMC_OXRED_1"/>
    <property type="match status" value="1"/>
</dbReference>
<name>A0ABV7IJ20_9SPHN</name>
<dbReference type="Gene3D" id="3.50.50.60">
    <property type="entry name" value="FAD/NAD(P)-binding domain"/>
    <property type="match status" value="1"/>
</dbReference>
<evidence type="ECO:0000313" key="9">
    <source>
        <dbReference type="Proteomes" id="UP001595604"/>
    </source>
</evidence>
<dbReference type="PIRSF" id="PIRSF000137">
    <property type="entry name" value="Alcohol_oxidase"/>
    <property type="match status" value="1"/>
</dbReference>
<evidence type="ECO:0000259" key="7">
    <source>
        <dbReference type="PROSITE" id="PS00624"/>
    </source>
</evidence>
<keyword evidence="9" id="KW-1185">Reference proteome</keyword>
<dbReference type="PANTHER" id="PTHR11552:SF147">
    <property type="entry name" value="CHOLINE DEHYDROGENASE, MITOCHONDRIAL"/>
    <property type="match status" value="1"/>
</dbReference>
<evidence type="ECO:0000256" key="2">
    <source>
        <dbReference type="ARBA" id="ARBA00010790"/>
    </source>
</evidence>
<dbReference type="InterPro" id="IPR036188">
    <property type="entry name" value="FAD/NAD-bd_sf"/>
</dbReference>
<comment type="caution">
    <text evidence="8">The sequence shown here is derived from an EMBL/GenBank/DDBJ whole genome shotgun (WGS) entry which is preliminary data.</text>
</comment>
<dbReference type="Pfam" id="PF05199">
    <property type="entry name" value="GMC_oxred_C"/>
    <property type="match status" value="1"/>
</dbReference>
<dbReference type="PROSITE" id="PS00624">
    <property type="entry name" value="GMC_OXRED_2"/>
    <property type="match status" value="1"/>
</dbReference>
<dbReference type="Pfam" id="PF00732">
    <property type="entry name" value="GMC_oxred_N"/>
    <property type="match status" value="1"/>
</dbReference>
<proteinExistence type="inferred from homology"/>
<dbReference type="Gene3D" id="3.30.560.10">
    <property type="entry name" value="Glucose Oxidase, domain 3"/>
    <property type="match status" value="1"/>
</dbReference>
<evidence type="ECO:0000256" key="5">
    <source>
        <dbReference type="RuleBase" id="RU003968"/>
    </source>
</evidence>
<dbReference type="RefSeq" id="WP_379508081.1">
    <property type="nucleotide sequence ID" value="NZ_JBHRTQ010000001.1"/>
</dbReference>
<keyword evidence="4 5" id="KW-0274">FAD</keyword>
<dbReference type="PANTHER" id="PTHR11552">
    <property type="entry name" value="GLUCOSE-METHANOL-CHOLINE GMC OXIDOREDUCTASE"/>
    <property type="match status" value="1"/>
</dbReference>
<feature type="domain" description="Glucose-methanol-choline oxidoreductase N-terminal" evidence="6">
    <location>
        <begin position="81"/>
        <end position="104"/>
    </location>
</feature>
<dbReference type="SUPFAM" id="SSF54373">
    <property type="entry name" value="FAD-linked reductases, C-terminal domain"/>
    <property type="match status" value="1"/>
</dbReference>
<feature type="domain" description="Glucose-methanol-choline oxidoreductase N-terminal" evidence="7">
    <location>
        <begin position="256"/>
        <end position="270"/>
    </location>
</feature>
<evidence type="ECO:0000313" key="8">
    <source>
        <dbReference type="EMBL" id="MFC3172684.1"/>
    </source>
</evidence>
<evidence type="ECO:0000256" key="1">
    <source>
        <dbReference type="ARBA" id="ARBA00001974"/>
    </source>
</evidence>
<dbReference type="InterPro" id="IPR012132">
    <property type="entry name" value="GMC_OxRdtase"/>
</dbReference>
<evidence type="ECO:0000256" key="4">
    <source>
        <dbReference type="ARBA" id="ARBA00022827"/>
    </source>
</evidence>
<evidence type="ECO:0000259" key="6">
    <source>
        <dbReference type="PROSITE" id="PS00623"/>
    </source>
</evidence>
<dbReference type="InterPro" id="IPR000172">
    <property type="entry name" value="GMC_OxRdtase_N"/>
</dbReference>
<organism evidence="8 9">
    <name type="scientific">Novosphingobium bradum</name>
    <dbReference type="NCBI Taxonomy" id="1737444"/>
    <lineage>
        <taxon>Bacteria</taxon>
        <taxon>Pseudomonadati</taxon>
        <taxon>Pseudomonadota</taxon>
        <taxon>Alphaproteobacteria</taxon>
        <taxon>Sphingomonadales</taxon>
        <taxon>Sphingomonadaceae</taxon>
        <taxon>Novosphingobium</taxon>
    </lineage>
</organism>
<dbReference type="Proteomes" id="UP001595604">
    <property type="component" value="Unassembled WGS sequence"/>
</dbReference>
<dbReference type="EMBL" id="JBHRTQ010000001">
    <property type="protein sequence ID" value="MFC3172684.1"/>
    <property type="molecule type" value="Genomic_DNA"/>
</dbReference>
<comment type="similarity">
    <text evidence="2 5">Belongs to the GMC oxidoreductase family.</text>
</comment>
<evidence type="ECO:0000256" key="3">
    <source>
        <dbReference type="ARBA" id="ARBA00022630"/>
    </source>
</evidence>
<gene>
    <name evidence="8" type="ORF">ACFOD9_00315</name>
</gene>
<protein>
    <submittedName>
        <fullName evidence="8">GMC family oxidoreductase</fullName>
    </submittedName>
</protein>
<accession>A0ABV7IJ20</accession>
<sequence length="537" mass="58361">MLDQYDYIIIGAGSAGSVIANKLSADPARSVLLIESGPDDKDFLVAMPRGVGKINNIGSKFNWTYSALTGGNRPAERWFKGKGLGGSSSVNGMVYMRGSPRDYDRWEQAGCTGWGWKDVVATYKQLEDHELGASEFRGKGGPLKITVHPKGDPLCEAIIAAAGEMGVQRAEDINDPKMTVEGSIGYQPSTIWQGQRFSAAKAFLDPARDRPNLTIVVETTVLRIEFEGKRAVGVRLRDKDGERSVRAAREVVLSAGAIESPKLLQLSGIGPAELLRGHGIEVVRDAPEVGRNLREHRHFDVKFRVKSHSQNQNLQGWRMVRSVLQYVLAKKGPMTYGVHEIGGFVKTDPALPHADMQFNLISVTTTNFAKTGVVALEKEPGVTFLGYYTRPKSQGEIRIQSANPDDAPYINANHLETEGDRQKAVAVVRWMRQLASQPALRNWIVGETEPGPSVTSDEEVLNHAMELGGTCFHICGTARMGADEAAVVDTRLKVKGVEGLRVADTSVMPTIVSGNTNGPAMMVGLRAASFILEDAQA</sequence>